<dbReference type="EMBL" id="ML213645">
    <property type="protein sequence ID" value="TFK33609.1"/>
    <property type="molecule type" value="Genomic_DNA"/>
</dbReference>
<reference evidence="1 2" key="1">
    <citation type="journal article" date="2019" name="Nat. Ecol. Evol.">
        <title>Megaphylogeny resolves global patterns of mushroom evolution.</title>
        <authorList>
            <person name="Varga T."/>
            <person name="Krizsan K."/>
            <person name="Foldi C."/>
            <person name="Dima B."/>
            <person name="Sanchez-Garcia M."/>
            <person name="Sanchez-Ramirez S."/>
            <person name="Szollosi G.J."/>
            <person name="Szarkandi J.G."/>
            <person name="Papp V."/>
            <person name="Albert L."/>
            <person name="Andreopoulos W."/>
            <person name="Angelini C."/>
            <person name="Antonin V."/>
            <person name="Barry K.W."/>
            <person name="Bougher N.L."/>
            <person name="Buchanan P."/>
            <person name="Buyck B."/>
            <person name="Bense V."/>
            <person name="Catcheside P."/>
            <person name="Chovatia M."/>
            <person name="Cooper J."/>
            <person name="Damon W."/>
            <person name="Desjardin D."/>
            <person name="Finy P."/>
            <person name="Geml J."/>
            <person name="Haridas S."/>
            <person name="Hughes K."/>
            <person name="Justo A."/>
            <person name="Karasinski D."/>
            <person name="Kautmanova I."/>
            <person name="Kiss B."/>
            <person name="Kocsube S."/>
            <person name="Kotiranta H."/>
            <person name="LaButti K.M."/>
            <person name="Lechner B.E."/>
            <person name="Liimatainen K."/>
            <person name="Lipzen A."/>
            <person name="Lukacs Z."/>
            <person name="Mihaltcheva S."/>
            <person name="Morgado L.N."/>
            <person name="Niskanen T."/>
            <person name="Noordeloos M.E."/>
            <person name="Ohm R.A."/>
            <person name="Ortiz-Santana B."/>
            <person name="Ovrebo C."/>
            <person name="Racz N."/>
            <person name="Riley R."/>
            <person name="Savchenko A."/>
            <person name="Shiryaev A."/>
            <person name="Soop K."/>
            <person name="Spirin V."/>
            <person name="Szebenyi C."/>
            <person name="Tomsovsky M."/>
            <person name="Tulloss R.E."/>
            <person name="Uehling J."/>
            <person name="Grigoriev I.V."/>
            <person name="Vagvolgyi C."/>
            <person name="Papp T."/>
            <person name="Martin F.M."/>
            <person name="Miettinen O."/>
            <person name="Hibbett D.S."/>
            <person name="Nagy L.G."/>
        </authorList>
    </citation>
    <scope>NUCLEOTIDE SEQUENCE [LARGE SCALE GENOMIC DNA]</scope>
    <source>
        <strain evidence="1 2">CBS 166.37</strain>
    </source>
</reference>
<keyword evidence="2" id="KW-1185">Reference proteome</keyword>
<accession>A0A5C3LKF9</accession>
<gene>
    <name evidence="1" type="ORF">BDQ12DRAFT_738692</name>
</gene>
<dbReference type="Proteomes" id="UP000308652">
    <property type="component" value="Unassembled WGS sequence"/>
</dbReference>
<evidence type="ECO:0000313" key="2">
    <source>
        <dbReference type="Proteomes" id="UP000308652"/>
    </source>
</evidence>
<protein>
    <submittedName>
        <fullName evidence="1">Uncharacterized protein</fullName>
    </submittedName>
</protein>
<proteinExistence type="predicted"/>
<evidence type="ECO:0000313" key="1">
    <source>
        <dbReference type="EMBL" id="TFK33609.1"/>
    </source>
</evidence>
<organism evidence="1 2">
    <name type="scientific">Crucibulum laeve</name>
    <dbReference type="NCBI Taxonomy" id="68775"/>
    <lineage>
        <taxon>Eukaryota</taxon>
        <taxon>Fungi</taxon>
        <taxon>Dikarya</taxon>
        <taxon>Basidiomycota</taxon>
        <taxon>Agaricomycotina</taxon>
        <taxon>Agaricomycetes</taxon>
        <taxon>Agaricomycetidae</taxon>
        <taxon>Agaricales</taxon>
        <taxon>Agaricineae</taxon>
        <taxon>Nidulariaceae</taxon>
        <taxon>Crucibulum</taxon>
    </lineage>
</organism>
<sequence length="154" mass="17282">MSSDYTSCLMLAAPAPWITKIRPLPILLPVTRIQMHPDMPAVLANTTWCRPPIMYIHEFTRAVVLFRTSSPPSAYLRMTLSLPQAARLPSPPSTQLLLGSQKTASLNARRLDARDGPDDWLDTAQYSRGLTMIFAAYNGIHQYTDVRLLDIEEV</sequence>
<dbReference type="AlphaFoldDB" id="A0A5C3LKF9"/>
<name>A0A5C3LKF9_9AGAR</name>